<dbReference type="GO" id="GO:0004497">
    <property type="term" value="F:monooxygenase activity"/>
    <property type="evidence" value="ECO:0007669"/>
    <property type="project" value="InterPro"/>
</dbReference>
<organism evidence="1 2">
    <name type="scientific">Rhizoctonia solani</name>
    <dbReference type="NCBI Taxonomy" id="456999"/>
    <lineage>
        <taxon>Eukaryota</taxon>
        <taxon>Fungi</taxon>
        <taxon>Dikarya</taxon>
        <taxon>Basidiomycota</taxon>
        <taxon>Agaricomycotina</taxon>
        <taxon>Agaricomycetes</taxon>
        <taxon>Cantharellales</taxon>
        <taxon>Ceratobasidiaceae</taxon>
        <taxon>Rhizoctonia</taxon>
    </lineage>
</organism>
<dbReference type="Gene3D" id="1.10.630.10">
    <property type="entry name" value="Cytochrome P450"/>
    <property type="match status" value="1"/>
</dbReference>
<keyword evidence="2" id="KW-1185">Reference proteome</keyword>
<dbReference type="AlphaFoldDB" id="A0A0K6GGU6"/>
<evidence type="ECO:0000313" key="1">
    <source>
        <dbReference type="EMBL" id="CUA77832.1"/>
    </source>
</evidence>
<protein>
    <submittedName>
        <fullName evidence="1">Uncharacterized protein</fullName>
    </submittedName>
</protein>
<accession>A0A0K6GGU6</accession>
<sequence>MPGVRGSILTFLHGPHACIGYRFALQEMKTLYALVCTFEFTIDPRLGEDREITTVVSSDSQLHNTREDSSNLPSRVYYSVSVSYLSFFFQ</sequence>
<dbReference type="GO" id="GO:0020037">
    <property type="term" value="F:heme binding"/>
    <property type="evidence" value="ECO:0007669"/>
    <property type="project" value="InterPro"/>
</dbReference>
<dbReference type="Proteomes" id="UP000044841">
    <property type="component" value="Unassembled WGS sequence"/>
</dbReference>
<dbReference type="EMBL" id="CYGV01001889">
    <property type="protein sequence ID" value="CUA77832.1"/>
    <property type="molecule type" value="Genomic_DNA"/>
</dbReference>
<name>A0A0K6GGU6_9AGAM</name>
<reference evidence="1 2" key="1">
    <citation type="submission" date="2015-07" db="EMBL/GenBank/DDBJ databases">
        <authorList>
            <person name="Noorani M."/>
        </authorList>
    </citation>
    <scope>NUCLEOTIDE SEQUENCE [LARGE SCALE GENOMIC DNA]</scope>
    <source>
        <strain evidence="1">BBA 69670</strain>
    </source>
</reference>
<dbReference type="GO" id="GO:0016705">
    <property type="term" value="F:oxidoreductase activity, acting on paired donors, with incorporation or reduction of molecular oxygen"/>
    <property type="evidence" value="ECO:0007669"/>
    <property type="project" value="InterPro"/>
</dbReference>
<dbReference type="SUPFAM" id="SSF48264">
    <property type="entry name" value="Cytochrome P450"/>
    <property type="match status" value="1"/>
</dbReference>
<evidence type="ECO:0000313" key="2">
    <source>
        <dbReference type="Proteomes" id="UP000044841"/>
    </source>
</evidence>
<dbReference type="InterPro" id="IPR036396">
    <property type="entry name" value="Cyt_P450_sf"/>
</dbReference>
<proteinExistence type="predicted"/>
<dbReference type="GO" id="GO:0005506">
    <property type="term" value="F:iron ion binding"/>
    <property type="evidence" value="ECO:0007669"/>
    <property type="project" value="InterPro"/>
</dbReference>
<gene>
    <name evidence="1" type="ORF">RSOLAG22IIIB_06819</name>
</gene>